<keyword evidence="4 8" id="KW-0999">Mitochondrion inner membrane</keyword>
<keyword evidence="11" id="KW-1185">Reference proteome</keyword>
<keyword evidence="7 8" id="KW-0472">Membrane</keyword>
<comment type="subcellular location">
    <subcellularLocation>
        <location evidence="8">Mitochondrion</location>
    </subcellularLocation>
    <subcellularLocation>
        <location evidence="8">Mitochondrion inner membrane</location>
    </subcellularLocation>
</comment>
<keyword evidence="6 8" id="KW-0496">Mitochondrion</keyword>
<dbReference type="PANTHER" id="PTHR12733">
    <property type="entry name" value="MITOCHONDRIAL ATP SYNTHASE B CHAIN"/>
    <property type="match status" value="1"/>
</dbReference>
<evidence type="ECO:0000256" key="7">
    <source>
        <dbReference type="ARBA" id="ARBA00023136"/>
    </source>
</evidence>
<feature type="coiled-coil region" evidence="9">
    <location>
        <begin position="193"/>
        <end position="220"/>
    </location>
</feature>
<keyword evidence="2 8" id="KW-0138">CF(0)</keyword>
<evidence type="ECO:0000256" key="9">
    <source>
        <dbReference type="SAM" id="Coils"/>
    </source>
</evidence>
<dbReference type="Proteomes" id="UP000789508">
    <property type="component" value="Unassembled WGS sequence"/>
</dbReference>
<name>A0A9N9HFF6_9GLOM</name>
<dbReference type="GO" id="GO:0005743">
    <property type="term" value="C:mitochondrial inner membrane"/>
    <property type="evidence" value="ECO:0007669"/>
    <property type="project" value="UniProtKB-SubCell"/>
</dbReference>
<dbReference type="GO" id="GO:0045259">
    <property type="term" value="C:proton-transporting ATP synthase complex"/>
    <property type="evidence" value="ECO:0007669"/>
    <property type="project" value="UniProtKB-KW"/>
</dbReference>
<keyword evidence="9" id="KW-0175">Coiled coil</keyword>
<dbReference type="InterPro" id="IPR008688">
    <property type="entry name" value="ATP_synth_Bsub_B/MI25"/>
</dbReference>
<keyword evidence="5 8" id="KW-0406">Ion transport</keyword>
<evidence type="ECO:0000256" key="4">
    <source>
        <dbReference type="ARBA" id="ARBA00022792"/>
    </source>
</evidence>
<dbReference type="Gene3D" id="1.20.5.2210">
    <property type="match status" value="1"/>
</dbReference>
<evidence type="ECO:0000256" key="1">
    <source>
        <dbReference type="ARBA" id="ARBA00022448"/>
    </source>
</evidence>
<evidence type="ECO:0000256" key="6">
    <source>
        <dbReference type="ARBA" id="ARBA00023128"/>
    </source>
</evidence>
<comment type="similarity">
    <text evidence="8">Belongs to the eukaryotic ATPase B chain family.</text>
</comment>
<comment type="subunit">
    <text evidence="8">F-type ATPases have 2 components, CF(1) - the catalytic core - and CF(0) - the membrane proton channel. In yeast, the dimeric form of ATP synthase consists of 17 polypeptides: alpha, beta, gamma, delta, epsilon, 4 (B), 5 (OSCP), 6 (A), 8, 9 (C), d, E (Tim11), f, g, h, i/j and k.</text>
</comment>
<evidence type="ECO:0000256" key="8">
    <source>
        <dbReference type="RuleBase" id="RU368017"/>
    </source>
</evidence>
<accession>A0A9N9HFF6</accession>
<evidence type="ECO:0000256" key="3">
    <source>
        <dbReference type="ARBA" id="ARBA00022781"/>
    </source>
</evidence>
<dbReference type="Pfam" id="PF05405">
    <property type="entry name" value="Mt_ATP-synt_B"/>
    <property type="match status" value="1"/>
</dbReference>
<keyword evidence="1 8" id="KW-0813">Transport</keyword>
<sequence>MVGSEYGSINFLRNYATSAKDEKPLDPKEKARRIIDSLPGNSLITKTGYFTVGAGLLTFAISKEIYVLNEETLVVIAFIGLCAGIVKYGKTPLVEYFTERGNRINKLLQNAREGHKVVVKDRIDSVSQLGDIVDVTKGLFALSRETAKLEAEAFELKQKVEVTAEIKAVLDSWVRYEAAVRAREQRALANTVIEKVKQNLQDQKMQQQILEESVQEVESKHKYIA</sequence>
<evidence type="ECO:0000256" key="2">
    <source>
        <dbReference type="ARBA" id="ARBA00022547"/>
    </source>
</evidence>
<dbReference type="OrthoDB" id="67388at2759"/>
<dbReference type="PANTHER" id="PTHR12733:SF3">
    <property type="entry name" value="ATP SYNTHASE F(0) COMPLEX SUBUNIT B1, MITOCHONDRIAL"/>
    <property type="match status" value="1"/>
</dbReference>
<evidence type="ECO:0000313" key="10">
    <source>
        <dbReference type="EMBL" id="CAG8676386.1"/>
    </source>
</evidence>
<evidence type="ECO:0000313" key="11">
    <source>
        <dbReference type="Proteomes" id="UP000789508"/>
    </source>
</evidence>
<organism evidence="10 11">
    <name type="scientific">Ambispora leptoticha</name>
    <dbReference type="NCBI Taxonomy" id="144679"/>
    <lineage>
        <taxon>Eukaryota</taxon>
        <taxon>Fungi</taxon>
        <taxon>Fungi incertae sedis</taxon>
        <taxon>Mucoromycota</taxon>
        <taxon>Glomeromycotina</taxon>
        <taxon>Glomeromycetes</taxon>
        <taxon>Archaeosporales</taxon>
        <taxon>Ambisporaceae</taxon>
        <taxon>Ambispora</taxon>
    </lineage>
</organism>
<comment type="caution">
    <text evidence="10">The sequence shown here is derived from an EMBL/GenBank/DDBJ whole genome shotgun (WGS) entry which is preliminary data.</text>
</comment>
<comment type="function">
    <text evidence="8">Subunit b, of the mitochondrial membrane ATP synthase complex (F(1)F(0) ATP synthase or Complex V) that produces ATP from ADP in the presence of a proton gradient across the membrane which is generated by electron transport complexes of the respiratory chain. ATP synthase complex consist of a soluble F(1) head domain - the catalytic core - and a membrane F(1) domain - the membrane proton channel. These two domains are linked by a central stalk rotating inside the F(1) region and a stationary peripheral stalk. During catalysis, ATP synthesis in the catalytic domain of F(1) is coupled via a rotary mechanism of the central stalk subunits to proton translocation. In vivo, can only synthesize ATP although its ATP hydrolase activity can be activated artificially in vitro. Part of the complex F(0) domain. Part of the complex F(0) domain and the peripheric stalk, which acts as a stator to hold the catalytic alpha(3)beta(3) subcomplex and subunit a/ATP6 static relative to the rotary elements.</text>
</comment>
<dbReference type="AlphaFoldDB" id="A0A9N9HFF6"/>
<keyword evidence="3 8" id="KW-0375">Hydrogen ion transport</keyword>
<proteinExistence type="inferred from homology"/>
<protein>
    <recommendedName>
        <fullName evidence="8">ATP synthase subunit 4</fullName>
    </recommendedName>
</protein>
<dbReference type="SUPFAM" id="SSF161060">
    <property type="entry name" value="ATP synthase B chain-like"/>
    <property type="match status" value="1"/>
</dbReference>
<dbReference type="GO" id="GO:0046933">
    <property type="term" value="F:proton-transporting ATP synthase activity, rotational mechanism"/>
    <property type="evidence" value="ECO:0007669"/>
    <property type="project" value="TreeGrafter"/>
</dbReference>
<evidence type="ECO:0000256" key="5">
    <source>
        <dbReference type="ARBA" id="ARBA00023065"/>
    </source>
</evidence>
<reference evidence="10" key="1">
    <citation type="submission" date="2021-06" db="EMBL/GenBank/DDBJ databases">
        <authorList>
            <person name="Kallberg Y."/>
            <person name="Tangrot J."/>
            <person name="Rosling A."/>
        </authorList>
    </citation>
    <scope>NUCLEOTIDE SEQUENCE</scope>
    <source>
        <strain evidence="10">FL130A</strain>
    </source>
</reference>
<dbReference type="InterPro" id="IPR013837">
    <property type="entry name" value="ATP_synth_F0_suB"/>
</dbReference>
<dbReference type="EMBL" id="CAJVPS010013301">
    <property type="protein sequence ID" value="CAG8676386.1"/>
    <property type="molecule type" value="Genomic_DNA"/>
</dbReference>
<gene>
    <name evidence="10" type="ORF">ALEPTO_LOCUS10746</name>
</gene>